<dbReference type="EMBL" id="UINC01002363">
    <property type="protein sequence ID" value="SUZ95880.1"/>
    <property type="molecule type" value="Genomic_DNA"/>
</dbReference>
<gene>
    <name evidence="1" type="ORF">METZ01_LOCUS48734</name>
</gene>
<dbReference type="AlphaFoldDB" id="A0A381RVI9"/>
<proteinExistence type="predicted"/>
<sequence length="112" mass="11924">MAVLFQKASELGVPQIPIRSSSRAVTAAANATLDTCESALWSATQAGPKLQKQYPSNTRAVSRKRPLVLVYSPSTTMTMTISTAKTDAATSPIANGLGFIKRLSLNLKRGMI</sequence>
<reference evidence="1" key="1">
    <citation type="submission" date="2018-05" db="EMBL/GenBank/DDBJ databases">
        <authorList>
            <person name="Lanie J.A."/>
            <person name="Ng W.-L."/>
            <person name="Kazmierczak K.M."/>
            <person name="Andrzejewski T.M."/>
            <person name="Davidsen T.M."/>
            <person name="Wayne K.J."/>
            <person name="Tettelin H."/>
            <person name="Glass J.I."/>
            <person name="Rusch D."/>
            <person name="Podicherti R."/>
            <person name="Tsui H.-C.T."/>
            <person name="Winkler M.E."/>
        </authorList>
    </citation>
    <scope>NUCLEOTIDE SEQUENCE</scope>
</reference>
<accession>A0A381RVI9</accession>
<name>A0A381RVI9_9ZZZZ</name>
<protein>
    <submittedName>
        <fullName evidence="1">Uncharacterized protein</fullName>
    </submittedName>
</protein>
<evidence type="ECO:0000313" key="1">
    <source>
        <dbReference type="EMBL" id="SUZ95880.1"/>
    </source>
</evidence>
<organism evidence="1">
    <name type="scientific">marine metagenome</name>
    <dbReference type="NCBI Taxonomy" id="408172"/>
    <lineage>
        <taxon>unclassified sequences</taxon>
        <taxon>metagenomes</taxon>
        <taxon>ecological metagenomes</taxon>
    </lineage>
</organism>